<dbReference type="AlphaFoldDB" id="A0A2A2L779"/>
<protein>
    <recommendedName>
        <fullName evidence="2">POU-specific atypical domain-containing protein</fullName>
    </recommendedName>
</protein>
<dbReference type="GO" id="GO:0005634">
    <property type="term" value="C:nucleus"/>
    <property type="evidence" value="ECO:0007669"/>
    <property type="project" value="TreeGrafter"/>
</dbReference>
<accession>A0A2A2L779</accession>
<gene>
    <name evidence="3" type="ORF">WR25_11498</name>
</gene>
<dbReference type="InterPro" id="IPR040363">
    <property type="entry name" value="HMBOX1"/>
</dbReference>
<dbReference type="STRING" id="2018661.A0A2A2L779"/>
<dbReference type="InterPro" id="IPR044869">
    <property type="entry name" value="HNF-1_POU"/>
</dbReference>
<evidence type="ECO:0000313" key="3">
    <source>
        <dbReference type="EMBL" id="PAV82029.1"/>
    </source>
</evidence>
<dbReference type="Gene3D" id="1.10.10.60">
    <property type="entry name" value="Homeodomain-like"/>
    <property type="match status" value="1"/>
</dbReference>
<dbReference type="PANTHER" id="PTHR14618">
    <property type="entry name" value="HOMEODOX-CONTAINING PROTEIN 1 HMBOX1"/>
    <property type="match status" value="1"/>
</dbReference>
<dbReference type="PROSITE" id="PS51936">
    <property type="entry name" value="POU_4"/>
    <property type="match status" value="1"/>
</dbReference>
<organism evidence="3 4">
    <name type="scientific">Diploscapter pachys</name>
    <dbReference type="NCBI Taxonomy" id="2018661"/>
    <lineage>
        <taxon>Eukaryota</taxon>
        <taxon>Metazoa</taxon>
        <taxon>Ecdysozoa</taxon>
        <taxon>Nematoda</taxon>
        <taxon>Chromadorea</taxon>
        <taxon>Rhabditida</taxon>
        <taxon>Rhabditina</taxon>
        <taxon>Rhabditomorpha</taxon>
        <taxon>Rhabditoidea</taxon>
        <taxon>Rhabditidae</taxon>
        <taxon>Diploscapter</taxon>
    </lineage>
</organism>
<dbReference type="Gene3D" id="1.10.10.10">
    <property type="entry name" value="Winged helix-like DNA-binding domain superfamily/Winged helix DNA-binding domain"/>
    <property type="match status" value="1"/>
</dbReference>
<dbReference type="PANTHER" id="PTHR14618:SF0">
    <property type="entry name" value="HOMEOBOX-CONTAINING PROTEIN 1"/>
    <property type="match status" value="1"/>
</dbReference>
<evidence type="ECO:0000256" key="1">
    <source>
        <dbReference type="SAM" id="MobiDB-lite"/>
    </source>
</evidence>
<sequence length="367" mass="41584">MQSAQKKAKKRPASNSHQTPVASKMRLSDDRPSVIDIESPPPAMASSLINEDTSHLNVGDITPRTDAARRFVAATTYLRSIPVDKIKGQQYKQFSDFEFEGLHIPEKLVELVKACNDKLRIEISDYFYTNNLKQGDIANLTGLSPSSISRVLNPNTKESVTMINIFIVFACYLDCISYPDLLEAYNSIKDGKQSSHRAHKSHKKFKTVDEVRNRLDNAAKKFEKHPILLAPLNTYFKETPTPDWSRAEEIAKSCNNILDDLANRGLSSSSYEAITPLDIYRLFEKTNQIRKEQFALDPEGKIHEFDDNYIQLVIKHYTEKSGKDEATSSNAVDQSFDSPCNLIEQAQLFLELYSKTDLQNTDIKPIL</sequence>
<feature type="domain" description="POU-specific atypical" evidence="2">
    <location>
        <begin position="91"/>
        <end position="188"/>
    </location>
</feature>
<dbReference type="SUPFAM" id="SSF47413">
    <property type="entry name" value="lambda repressor-like DNA-binding domains"/>
    <property type="match status" value="1"/>
</dbReference>
<feature type="region of interest" description="Disordered" evidence="1">
    <location>
        <begin position="1"/>
        <end position="34"/>
    </location>
</feature>
<evidence type="ECO:0000259" key="2">
    <source>
        <dbReference type="PROSITE" id="PS51936"/>
    </source>
</evidence>
<evidence type="ECO:0000313" key="4">
    <source>
        <dbReference type="Proteomes" id="UP000218231"/>
    </source>
</evidence>
<name>A0A2A2L779_9BILA</name>
<dbReference type="EMBL" id="LIAE01007088">
    <property type="protein sequence ID" value="PAV82029.1"/>
    <property type="molecule type" value="Genomic_DNA"/>
</dbReference>
<keyword evidence="4" id="KW-1185">Reference proteome</keyword>
<proteinExistence type="predicted"/>
<dbReference type="GO" id="GO:0003691">
    <property type="term" value="F:double-stranded telomeric DNA binding"/>
    <property type="evidence" value="ECO:0007669"/>
    <property type="project" value="InterPro"/>
</dbReference>
<feature type="compositionally biased region" description="Basic residues" evidence="1">
    <location>
        <begin position="1"/>
        <end position="12"/>
    </location>
</feature>
<reference evidence="3 4" key="1">
    <citation type="journal article" date="2017" name="Curr. Biol.">
        <title>Genome architecture and evolution of a unichromosomal asexual nematode.</title>
        <authorList>
            <person name="Fradin H."/>
            <person name="Zegar C."/>
            <person name="Gutwein M."/>
            <person name="Lucas J."/>
            <person name="Kovtun M."/>
            <person name="Corcoran D."/>
            <person name="Baugh L.R."/>
            <person name="Kiontke K."/>
            <person name="Gunsalus K."/>
            <person name="Fitch D.H."/>
            <person name="Piano F."/>
        </authorList>
    </citation>
    <scope>NUCLEOTIDE SEQUENCE [LARGE SCALE GENOMIC DNA]</scope>
    <source>
        <strain evidence="3">PF1309</strain>
    </source>
</reference>
<dbReference type="InterPro" id="IPR036388">
    <property type="entry name" value="WH-like_DNA-bd_sf"/>
</dbReference>
<dbReference type="InterPro" id="IPR010982">
    <property type="entry name" value="Lambda_DNA-bd_dom_sf"/>
</dbReference>
<comment type="caution">
    <text evidence="3">The sequence shown here is derived from an EMBL/GenBank/DDBJ whole genome shotgun (WGS) entry which is preliminary data.</text>
</comment>
<dbReference type="Proteomes" id="UP000218231">
    <property type="component" value="Unassembled WGS sequence"/>
</dbReference>